<dbReference type="PRINTS" id="PR01100">
    <property type="entry name" value="SHIKIMTKNASE"/>
</dbReference>
<evidence type="ECO:0000256" key="5">
    <source>
        <dbReference type="ARBA" id="ARBA00022679"/>
    </source>
</evidence>
<evidence type="ECO:0000256" key="4">
    <source>
        <dbReference type="ARBA" id="ARBA00022605"/>
    </source>
</evidence>
<dbReference type="PANTHER" id="PTHR21087">
    <property type="entry name" value="SHIKIMATE KINASE"/>
    <property type="match status" value="1"/>
</dbReference>
<feature type="binding site" evidence="11">
    <location>
        <begin position="29"/>
        <end position="34"/>
    </location>
    <ligand>
        <name>ATP</name>
        <dbReference type="ChEBI" id="CHEBI:30616"/>
    </ligand>
</feature>
<keyword evidence="8 11" id="KW-0067">ATP-binding</keyword>
<dbReference type="Pfam" id="PF01202">
    <property type="entry name" value="SKI"/>
    <property type="match status" value="1"/>
</dbReference>
<comment type="cofactor">
    <cofactor evidence="11">
        <name>Mg(2+)</name>
        <dbReference type="ChEBI" id="CHEBI:18420"/>
    </cofactor>
    <text evidence="11">Binds 1 Mg(2+) ion per subunit.</text>
</comment>
<protein>
    <recommendedName>
        <fullName evidence="3 11">Shikimate kinase</fullName>
        <shortName evidence="11">SK</shortName>
        <ecNumber evidence="3 11">2.7.1.71</ecNumber>
    </recommendedName>
</protein>
<comment type="function">
    <text evidence="11">Catalyzes the specific phosphorylation of the 3-hydroxyl group of shikimic acid using ATP as a cosubstrate.</text>
</comment>
<dbReference type="CDD" id="cd00464">
    <property type="entry name" value="SK"/>
    <property type="match status" value="1"/>
</dbReference>
<comment type="similarity">
    <text evidence="2 11">Belongs to the shikimate kinase family.</text>
</comment>
<comment type="subcellular location">
    <subcellularLocation>
        <location evidence="11">Cytoplasm</location>
    </subcellularLocation>
</comment>
<dbReference type="PANTHER" id="PTHR21087:SF16">
    <property type="entry name" value="SHIKIMATE KINASE 1, CHLOROPLASTIC"/>
    <property type="match status" value="1"/>
</dbReference>
<dbReference type="Gene3D" id="3.40.50.300">
    <property type="entry name" value="P-loop containing nucleotide triphosphate hydrolases"/>
    <property type="match status" value="1"/>
</dbReference>
<feature type="binding site" evidence="11">
    <location>
        <position position="75"/>
    </location>
    <ligand>
        <name>substrate</name>
    </ligand>
</feature>
<name>A0A1E3X5P4_9BACT</name>
<feature type="binding site" evidence="11">
    <location>
        <position position="139"/>
    </location>
    <ligand>
        <name>ATP</name>
        <dbReference type="ChEBI" id="CHEBI:30616"/>
    </ligand>
</feature>
<keyword evidence="6 11" id="KW-0547">Nucleotide-binding</keyword>
<evidence type="ECO:0000256" key="9">
    <source>
        <dbReference type="ARBA" id="ARBA00023141"/>
    </source>
</evidence>
<keyword evidence="7 11" id="KW-0418">Kinase</keyword>
<feature type="binding site" evidence="11">
    <location>
        <position position="51"/>
    </location>
    <ligand>
        <name>substrate</name>
    </ligand>
</feature>
<gene>
    <name evidence="11" type="primary">aroK</name>
    <name evidence="12" type="ORF">SCARUB_04008</name>
</gene>
<evidence type="ECO:0000256" key="6">
    <source>
        <dbReference type="ARBA" id="ARBA00022741"/>
    </source>
</evidence>
<dbReference type="HAMAP" id="MF_00109">
    <property type="entry name" value="Shikimate_kinase"/>
    <property type="match status" value="1"/>
</dbReference>
<dbReference type="InterPro" id="IPR000623">
    <property type="entry name" value="Shikimate_kinase/TSH1"/>
</dbReference>
<feature type="binding site" evidence="11">
    <location>
        <position position="33"/>
    </location>
    <ligand>
        <name>Mg(2+)</name>
        <dbReference type="ChEBI" id="CHEBI:18420"/>
    </ligand>
</feature>
<keyword evidence="11" id="KW-0963">Cytoplasm</keyword>
<dbReference type="SUPFAM" id="SSF52540">
    <property type="entry name" value="P-loop containing nucleoside triphosphate hydrolases"/>
    <property type="match status" value="1"/>
</dbReference>
<dbReference type="InterPro" id="IPR031322">
    <property type="entry name" value="Shikimate/glucono_kinase"/>
</dbReference>
<keyword evidence="4 11" id="KW-0028">Amino-acid biosynthesis</keyword>
<dbReference type="GO" id="GO:0005524">
    <property type="term" value="F:ATP binding"/>
    <property type="evidence" value="ECO:0007669"/>
    <property type="project" value="UniProtKB-UniRule"/>
</dbReference>
<dbReference type="GO" id="GO:0009073">
    <property type="term" value="P:aromatic amino acid family biosynthetic process"/>
    <property type="evidence" value="ECO:0007669"/>
    <property type="project" value="UniProtKB-KW"/>
</dbReference>
<dbReference type="EC" id="2.7.1.71" evidence="3 11"/>
<dbReference type="EMBL" id="MAYW01000166">
    <property type="protein sequence ID" value="ODS30879.1"/>
    <property type="molecule type" value="Genomic_DNA"/>
</dbReference>
<comment type="caution">
    <text evidence="11">Lacks conserved residue(s) required for the propagation of feature annotation.</text>
</comment>
<dbReference type="GO" id="GO:0009423">
    <property type="term" value="P:chorismate biosynthetic process"/>
    <property type="evidence" value="ECO:0007669"/>
    <property type="project" value="UniProtKB-UniRule"/>
</dbReference>
<evidence type="ECO:0000256" key="8">
    <source>
        <dbReference type="ARBA" id="ARBA00022840"/>
    </source>
</evidence>
<evidence type="ECO:0000313" key="12">
    <source>
        <dbReference type="EMBL" id="ODS30879.1"/>
    </source>
</evidence>
<evidence type="ECO:0000256" key="1">
    <source>
        <dbReference type="ARBA" id="ARBA00004842"/>
    </source>
</evidence>
<dbReference type="GO" id="GO:0005829">
    <property type="term" value="C:cytosol"/>
    <property type="evidence" value="ECO:0007669"/>
    <property type="project" value="TreeGrafter"/>
</dbReference>
<feature type="binding site" evidence="11">
    <location>
        <position position="158"/>
    </location>
    <ligand>
        <name>substrate</name>
    </ligand>
</feature>
<comment type="caution">
    <text evidence="12">The sequence shown here is derived from an EMBL/GenBank/DDBJ whole genome shotgun (WGS) entry which is preliminary data.</text>
</comment>
<keyword evidence="11" id="KW-0479">Metal-binding</keyword>
<keyword evidence="5 11" id="KW-0808">Transferase</keyword>
<dbReference type="InterPro" id="IPR027417">
    <property type="entry name" value="P-loop_NTPase"/>
</dbReference>
<evidence type="ECO:0000313" key="13">
    <source>
        <dbReference type="Proteomes" id="UP000094056"/>
    </source>
</evidence>
<dbReference type="GO" id="GO:0004765">
    <property type="term" value="F:shikimate kinase activity"/>
    <property type="evidence" value="ECO:0007669"/>
    <property type="project" value="UniProtKB-UniRule"/>
</dbReference>
<keyword evidence="9 11" id="KW-0057">Aromatic amino acid biosynthesis</keyword>
<dbReference type="GO" id="GO:0000287">
    <property type="term" value="F:magnesium ion binding"/>
    <property type="evidence" value="ECO:0007669"/>
    <property type="project" value="UniProtKB-UniRule"/>
</dbReference>
<evidence type="ECO:0000256" key="10">
    <source>
        <dbReference type="ARBA" id="ARBA00048567"/>
    </source>
</evidence>
<comment type="catalytic activity">
    <reaction evidence="10 11">
        <text>shikimate + ATP = 3-phosphoshikimate + ADP + H(+)</text>
        <dbReference type="Rhea" id="RHEA:13121"/>
        <dbReference type="ChEBI" id="CHEBI:15378"/>
        <dbReference type="ChEBI" id="CHEBI:30616"/>
        <dbReference type="ChEBI" id="CHEBI:36208"/>
        <dbReference type="ChEBI" id="CHEBI:145989"/>
        <dbReference type="ChEBI" id="CHEBI:456216"/>
        <dbReference type="EC" id="2.7.1.71"/>
    </reaction>
</comment>
<dbReference type="Proteomes" id="UP000094056">
    <property type="component" value="Unassembled WGS sequence"/>
</dbReference>
<organism evidence="12 13">
    <name type="scientific">Candidatus Scalindua rubra</name>
    <dbReference type="NCBI Taxonomy" id="1872076"/>
    <lineage>
        <taxon>Bacteria</taxon>
        <taxon>Pseudomonadati</taxon>
        <taxon>Planctomycetota</taxon>
        <taxon>Candidatus Brocadiia</taxon>
        <taxon>Candidatus Brocadiales</taxon>
        <taxon>Candidatus Scalinduaceae</taxon>
        <taxon>Candidatus Scalindua</taxon>
    </lineage>
</organism>
<feature type="binding site" evidence="11">
    <location>
        <position position="97"/>
    </location>
    <ligand>
        <name>substrate</name>
    </ligand>
</feature>
<comment type="subunit">
    <text evidence="11">Monomer.</text>
</comment>
<dbReference type="PROSITE" id="PS01128">
    <property type="entry name" value="SHIKIMATE_KINASE"/>
    <property type="match status" value="1"/>
</dbReference>
<proteinExistence type="inferred from homology"/>
<keyword evidence="11" id="KW-0460">Magnesium</keyword>
<dbReference type="UniPathway" id="UPA00053">
    <property type="reaction ID" value="UER00088"/>
</dbReference>
<sequence length="191" mass="21675">MKSVFLSAFICVQNENYYTMNIILIGFRGTGKSTVGKLLANRLKRVFIDSDEYIESSTEKTIKHIFEEGGEEGFRKIEANAIAKLSKMDNKIIAAGGGVILKNDNVENLKSNGFLILLEATPEIIHNRITQDEKTTQQRPSLTNRKPFEEIKHLIVKRQKLYENAADYTINTSYVSCEDIVNEIITIIDKQ</sequence>
<comment type="pathway">
    <text evidence="1 11">Metabolic intermediate biosynthesis; chorismate biosynthesis; chorismate from D-erythrose 4-phosphate and phosphoenolpyruvate: step 5/7.</text>
</comment>
<evidence type="ECO:0000256" key="7">
    <source>
        <dbReference type="ARBA" id="ARBA00022777"/>
    </source>
</evidence>
<evidence type="ECO:0000256" key="3">
    <source>
        <dbReference type="ARBA" id="ARBA00012154"/>
    </source>
</evidence>
<accession>A0A1E3X5P4</accession>
<reference evidence="12 13" key="1">
    <citation type="submission" date="2016-07" db="EMBL/GenBank/DDBJ databases">
        <title>Draft genome of Scalindua rubra, obtained from a brine-seawater interface in the Red Sea, sheds light on salt adaptation in anammox bacteria.</title>
        <authorList>
            <person name="Speth D.R."/>
            <person name="Lagkouvardos I."/>
            <person name="Wang Y."/>
            <person name="Qian P.-Y."/>
            <person name="Dutilh B.E."/>
            <person name="Jetten M.S."/>
        </authorList>
    </citation>
    <scope>NUCLEOTIDE SEQUENCE [LARGE SCALE GENOMIC DNA]</scope>
    <source>
        <strain evidence="12">BSI-1</strain>
    </source>
</reference>
<dbReference type="InterPro" id="IPR023000">
    <property type="entry name" value="Shikimate_kinase_CS"/>
</dbReference>
<dbReference type="GO" id="GO:0008652">
    <property type="term" value="P:amino acid biosynthetic process"/>
    <property type="evidence" value="ECO:0007669"/>
    <property type="project" value="UniProtKB-KW"/>
</dbReference>
<evidence type="ECO:0000256" key="2">
    <source>
        <dbReference type="ARBA" id="ARBA00006997"/>
    </source>
</evidence>
<dbReference type="AlphaFoldDB" id="A0A1E3X5P4"/>
<evidence type="ECO:0000256" key="11">
    <source>
        <dbReference type="HAMAP-Rule" id="MF_00109"/>
    </source>
</evidence>